<organism evidence="3 4">
    <name type="scientific">Thalassobaculum litoreum DSM 18839</name>
    <dbReference type="NCBI Taxonomy" id="1123362"/>
    <lineage>
        <taxon>Bacteria</taxon>
        <taxon>Pseudomonadati</taxon>
        <taxon>Pseudomonadota</taxon>
        <taxon>Alphaproteobacteria</taxon>
        <taxon>Rhodospirillales</taxon>
        <taxon>Thalassobaculaceae</taxon>
        <taxon>Thalassobaculum</taxon>
    </lineage>
</organism>
<dbReference type="InterPro" id="IPR051199">
    <property type="entry name" value="LPS_LOS_Heptosyltrfase"/>
</dbReference>
<name>A0A8G2BHM5_9PROT</name>
<dbReference type="InterPro" id="IPR002201">
    <property type="entry name" value="Glyco_trans_9"/>
</dbReference>
<dbReference type="CDD" id="cd03789">
    <property type="entry name" value="GT9_LPS_heptosyltransferase"/>
    <property type="match status" value="1"/>
</dbReference>
<sequence>MRGEQIVGKTLVIQPLPGIGDMVWHLPHLKAIAENAPDGKIALVTKRRSAADQMLEGAPWISQIGWLDRAQGKEKAGRHDGPLGAMRLGSDLKAFEAETVWILHRSWRYLTATRMAGIPNRISYRELPNDGRDLHQADKATALLRARGLTVDPTPRLAPSASAKAEIQRLYGELPRPWLLLGIGASEPFKRWPEANFSALARAFTDRTGGSVILVGGEAEKESAERILQNARGEVVLAINRPIGQAAALAATADAFLGNDSGMLNLAAATGAPTIGLFGGSPPLTLYPNLDALQPEGGAEYRIDRMAEIEVEATMNALSRALG</sequence>
<keyword evidence="1" id="KW-0328">Glycosyltransferase</keyword>
<dbReference type="AlphaFoldDB" id="A0A8G2BHM5"/>
<dbReference type="PANTHER" id="PTHR30160">
    <property type="entry name" value="TETRAACYLDISACCHARIDE 4'-KINASE-RELATED"/>
    <property type="match status" value="1"/>
</dbReference>
<keyword evidence="2 3" id="KW-0808">Transferase</keyword>
<dbReference type="GO" id="GO:0009244">
    <property type="term" value="P:lipopolysaccharide core region biosynthetic process"/>
    <property type="evidence" value="ECO:0007669"/>
    <property type="project" value="TreeGrafter"/>
</dbReference>
<dbReference type="Gene3D" id="3.40.50.2000">
    <property type="entry name" value="Glycogen Phosphorylase B"/>
    <property type="match status" value="2"/>
</dbReference>
<accession>A0A8G2BHM5</accession>
<dbReference type="GO" id="GO:0005829">
    <property type="term" value="C:cytosol"/>
    <property type="evidence" value="ECO:0007669"/>
    <property type="project" value="TreeGrafter"/>
</dbReference>
<reference evidence="3 4" key="1">
    <citation type="submission" date="2016-10" db="EMBL/GenBank/DDBJ databases">
        <authorList>
            <person name="Varghese N."/>
            <person name="Submissions S."/>
        </authorList>
    </citation>
    <scope>NUCLEOTIDE SEQUENCE [LARGE SCALE GENOMIC DNA]</scope>
    <source>
        <strain evidence="3 4">DSM 18839</strain>
    </source>
</reference>
<evidence type="ECO:0000313" key="4">
    <source>
        <dbReference type="Proteomes" id="UP000198615"/>
    </source>
</evidence>
<dbReference type="SUPFAM" id="SSF53756">
    <property type="entry name" value="UDP-Glycosyltransferase/glycogen phosphorylase"/>
    <property type="match status" value="1"/>
</dbReference>
<evidence type="ECO:0000256" key="1">
    <source>
        <dbReference type="ARBA" id="ARBA00022676"/>
    </source>
</evidence>
<protein>
    <submittedName>
        <fullName evidence="3">Heptosyltransferase-2</fullName>
    </submittedName>
</protein>
<dbReference type="PANTHER" id="PTHR30160:SF7">
    <property type="entry name" value="ADP-HEPTOSE--LPS HEPTOSYLTRANSFERASE 2"/>
    <property type="match status" value="1"/>
</dbReference>
<dbReference type="GO" id="GO:0008713">
    <property type="term" value="F:ADP-heptose-lipopolysaccharide heptosyltransferase activity"/>
    <property type="evidence" value="ECO:0007669"/>
    <property type="project" value="TreeGrafter"/>
</dbReference>
<evidence type="ECO:0000256" key="2">
    <source>
        <dbReference type="ARBA" id="ARBA00022679"/>
    </source>
</evidence>
<comment type="caution">
    <text evidence="3">The sequence shown here is derived from an EMBL/GenBank/DDBJ whole genome shotgun (WGS) entry which is preliminary data.</text>
</comment>
<evidence type="ECO:0000313" key="3">
    <source>
        <dbReference type="EMBL" id="SDF64180.1"/>
    </source>
</evidence>
<gene>
    <name evidence="3" type="ORF">SAMN05660686_01888</name>
</gene>
<keyword evidence="4" id="KW-1185">Reference proteome</keyword>
<proteinExistence type="predicted"/>
<dbReference type="Pfam" id="PF01075">
    <property type="entry name" value="Glyco_transf_9"/>
    <property type="match status" value="1"/>
</dbReference>
<dbReference type="Proteomes" id="UP000198615">
    <property type="component" value="Unassembled WGS sequence"/>
</dbReference>
<dbReference type="EMBL" id="FNBW01000005">
    <property type="protein sequence ID" value="SDF64180.1"/>
    <property type="molecule type" value="Genomic_DNA"/>
</dbReference>